<accession>A0A453NAW6</accession>
<dbReference type="AlphaFoldDB" id="A0A453NAW6"/>
<evidence type="ECO:0000256" key="1">
    <source>
        <dbReference type="SAM" id="SignalP"/>
    </source>
</evidence>
<dbReference type="Gramene" id="AET6Gv20301200.10">
    <property type="protein sequence ID" value="AET6Gv20301200.10"/>
    <property type="gene ID" value="AET6Gv20301200"/>
</dbReference>
<protein>
    <recommendedName>
        <fullName evidence="4">Secreted protein</fullName>
    </recommendedName>
</protein>
<feature type="signal peptide" evidence="1">
    <location>
        <begin position="1"/>
        <end position="26"/>
    </location>
</feature>
<reference evidence="2" key="5">
    <citation type="journal article" date="2021" name="G3 (Bethesda)">
        <title>Aegilops tauschii genome assembly Aet v5.0 features greater sequence contiguity and improved annotation.</title>
        <authorList>
            <person name="Wang L."/>
            <person name="Zhu T."/>
            <person name="Rodriguez J.C."/>
            <person name="Deal K.R."/>
            <person name="Dubcovsky J."/>
            <person name="McGuire P.E."/>
            <person name="Lux T."/>
            <person name="Spannagl M."/>
            <person name="Mayer K.F.X."/>
            <person name="Baldrich P."/>
            <person name="Meyers B.C."/>
            <person name="Huo N."/>
            <person name="Gu Y.Q."/>
            <person name="Zhou H."/>
            <person name="Devos K.M."/>
            <person name="Bennetzen J.L."/>
            <person name="Unver T."/>
            <person name="Budak H."/>
            <person name="Gulick P.J."/>
            <person name="Galiba G."/>
            <person name="Kalapos B."/>
            <person name="Nelson D.R."/>
            <person name="Li P."/>
            <person name="You F.M."/>
            <person name="Luo M.C."/>
            <person name="Dvorak J."/>
        </authorList>
    </citation>
    <scope>NUCLEOTIDE SEQUENCE [LARGE SCALE GENOMIC DNA]</scope>
    <source>
        <strain evidence="2">cv. AL8/78</strain>
    </source>
</reference>
<reference evidence="3" key="2">
    <citation type="journal article" date="2017" name="Nat. Plants">
        <title>The Aegilops tauschii genome reveals multiple impacts of transposons.</title>
        <authorList>
            <person name="Zhao G."/>
            <person name="Zou C."/>
            <person name="Li K."/>
            <person name="Wang K."/>
            <person name="Li T."/>
            <person name="Gao L."/>
            <person name="Zhang X."/>
            <person name="Wang H."/>
            <person name="Yang Z."/>
            <person name="Liu X."/>
            <person name="Jiang W."/>
            <person name="Mao L."/>
            <person name="Kong X."/>
            <person name="Jiao Y."/>
            <person name="Jia J."/>
        </authorList>
    </citation>
    <scope>NUCLEOTIDE SEQUENCE [LARGE SCALE GENOMIC DNA]</scope>
    <source>
        <strain evidence="3">cv. AL8/78</strain>
    </source>
</reference>
<evidence type="ECO:0000313" key="2">
    <source>
        <dbReference type="EnsemblPlants" id="AET6Gv20301200.10"/>
    </source>
</evidence>
<name>A0A453NAW6_AEGTS</name>
<organism evidence="2 3">
    <name type="scientific">Aegilops tauschii subsp. strangulata</name>
    <name type="common">Goatgrass</name>
    <dbReference type="NCBI Taxonomy" id="200361"/>
    <lineage>
        <taxon>Eukaryota</taxon>
        <taxon>Viridiplantae</taxon>
        <taxon>Streptophyta</taxon>
        <taxon>Embryophyta</taxon>
        <taxon>Tracheophyta</taxon>
        <taxon>Spermatophyta</taxon>
        <taxon>Magnoliopsida</taxon>
        <taxon>Liliopsida</taxon>
        <taxon>Poales</taxon>
        <taxon>Poaceae</taxon>
        <taxon>BOP clade</taxon>
        <taxon>Pooideae</taxon>
        <taxon>Triticodae</taxon>
        <taxon>Triticeae</taxon>
        <taxon>Triticinae</taxon>
        <taxon>Aegilops</taxon>
    </lineage>
</organism>
<keyword evidence="3" id="KW-1185">Reference proteome</keyword>
<reference evidence="2" key="4">
    <citation type="submission" date="2019-03" db="UniProtKB">
        <authorList>
            <consortium name="EnsemblPlants"/>
        </authorList>
    </citation>
    <scope>IDENTIFICATION</scope>
</reference>
<sequence>MEAGRRRPFFFLVGMICCCCSSPSSALMLVGDPALSGQMARPRCWTGRMTRVLFLPEGTLFAVLKAKDGDGCCRCIGLMSMPSQRWCQERRKQRGGNCTVVEDDDLFATGCRSICCRGLLSRFRDDDTGLRRSSCIMVVLGYFRCSWSFVFAFQCACNGQLL</sequence>
<proteinExistence type="predicted"/>
<reference evidence="2" key="3">
    <citation type="journal article" date="2017" name="Nature">
        <title>Genome sequence of the progenitor of the wheat D genome Aegilops tauschii.</title>
        <authorList>
            <person name="Luo M.C."/>
            <person name="Gu Y.Q."/>
            <person name="Puiu D."/>
            <person name="Wang H."/>
            <person name="Twardziok S.O."/>
            <person name="Deal K.R."/>
            <person name="Huo N."/>
            <person name="Zhu T."/>
            <person name="Wang L."/>
            <person name="Wang Y."/>
            <person name="McGuire P.E."/>
            <person name="Liu S."/>
            <person name="Long H."/>
            <person name="Ramasamy R.K."/>
            <person name="Rodriguez J.C."/>
            <person name="Van S.L."/>
            <person name="Yuan L."/>
            <person name="Wang Z."/>
            <person name="Xia Z."/>
            <person name="Xiao L."/>
            <person name="Anderson O.D."/>
            <person name="Ouyang S."/>
            <person name="Liang Y."/>
            <person name="Zimin A.V."/>
            <person name="Pertea G."/>
            <person name="Qi P."/>
            <person name="Bennetzen J.L."/>
            <person name="Dai X."/>
            <person name="Dawson M.W."/>
            <person name="Muller H.G."/>
            <person name="Kugler K."/>
            <person name="Rivarola-Duarte L."/>
            <person name="Spannagl M."/>
            <person name="Mayer K.F.X."/>
            <person name="Lu F.H."/>
            <person name="Bevan M.W."/>
            <person name="Leroy P."/>
            <person name="Li P."/>
            <person name="You F.M."/>
            <person name="Sun Q."/>
            <person name="Liu Z."/>
            <person name="Lyons E."/>
            <person name="Wicker T."/>
            <person name="Salzberg S.L."/>
            <person name="Devos K.M."/>
            <person name="Dvorak J."/>
        </authorList>
    </citation>
    <scope>NUCLEOTIDE SEQUENCE [LARGE SCALE GENOMIC DNA]</scope>
    <source>
        <strain evidence="2">cv. AL8/78</strain>
    </source>
</reference>
<keyword evidence="1" id="KW-0732">Signal</keyword>
<dbReference type="Proteomes" id="UP000015105">
    <property type="component" value="Chromosome 6D"/>
</dbReference>
<feature type="chain" id="PRO_5019223802" description="Secreted protein" evidence="1">
    <location>
        <begin position="27"/>
        <end position="162"/>
    </location>
</feature>
<evidence type="ECO:0008006" key="4">
    <source>
        <dbReference type="Google" id="ProtNLM"/>
    </source>
</evidence>
<reference evidence="3" key="1">
    <citation type="journal article" date="2014" name="Science">
        <title>Ancient hybridizations among the ancestral genomes of bread wheat.</title>
        <authorList>
            <consortium name="International Wheat Genome Sequencing Consortium,"/>
            <person name="Marcussen T."/>
            <person name="Sandve S.R."/>
            <person name="Heier L."/>
            <person name="Spannagl M."/>
            <person name="Pfeifer M."/>
            <person name="Jakobsen K.S."/>
            <person name="Wulff B.B."/>
            <person name="Steuernagel B."/>
            <person name="Mayer K.F."/>
            <person name="Olsen O.A."/>
        </authorList>
    </citation>
    <scope>NUCLEOTIDE SEQUENCE [LARGE SCALE GENOMIC DNA]</scope>
    <source>
        <strain evidence="3">cv. AL8/78</strain>
    </source>
</reference>
<dbReference type="EnsemblPlants" id="AET6Gv20301200.10">
    <property type="protein sequence ID" value="AET6Gv20301200.10"/>
    <property type="gene ID" value="AET6Gv20301200"/>
</dbReference>
<evidence type="ECO:0000313" key="3">
    <source>
        <dbReference type="Proteomes" id="UP000015105"/>
    </source>
</evidence>